<dbReference type="EMBL" id="SMGJ01000001">
    <property type="protein sequence ID" value="TCK71417.1"/>
    <property type="molecule type" value="Genomic_DNA"/>
</dbReference>
<evidence type="ECO:0000256" key="5">
    <source>
        <dbReference type="ARBA" id="ARBA00022692"/>
    </source>
</evidence>
<dbReference type="InterPro" id="IPR035906">
    <property type="entry name" value="MetI-like_sf"/>
</dbReference>
<keyword evidence="4" id="KW-1003">Cell membrane</keyword>
<keyword evidence="6" id="KW-0029">Amino-acid transport</keyword>
<sequence>MNFQFSYFVEVIPKVARHLDITLQLTLTAAIIALIFGTVLAVIRYYKIPIFYQLASIYIFIMRGTPVVVQLYFFYFGLATASNIVREMQPVTAVAIVMSLNISAFMSESMRGALLSVDDGQKQAGYALGMSHALVIRRIVLPQAFRIALPALFNDIINLIKMSSLAFMLGILDVMGAAKVEGSQTFRYFEIYAAVMLIYLAVIAFCSFIHKYLEKKYSRAYG</sequence>
<dbReference type="InterPro" id="IPR043429">
    <property type="entry name" value="ArtM/GltK/GlnP/TcyL/YhdX-like"/>
</dbReference>
<dbReference type="Proteomes" id="UP000295496">
    <property type="component" value="Unassembled WGS sequence"/>
</dbReference>
<dbReference type="Gene3D" id="1.10.3720.10">
    <property type="entry name" value="MetI-like"/>
    <property type="match status" value="1"/>
</dbReference>
<comment type="similarity">
    <text evidence="2">Belongs to the binding-protein-dependent transport system permease family. HisMQ subfamily.</text>
</comment>
<evidence type="ECO:0000256" key="9">
    <source>
        <dbReference type="RuleBase" id="RU363032"/>
    </source>
</evidence>
<evidence type="ECO:0000313" key="12">
    <source>
        <dbReference type="Proteomes" id="UP000295496"/>
    </source>
</evidence>
<dbReference type="PANTHER" id="PTHR30614">
    <property type="entry name" value="MEMBRANE COMPONENT OF AMINO ACID ABC TRANSPORTER"/>
    <property type="match status" value="1"/>
</dbReference>
<name>A0A4R1L2S9_9PAST</name>
<feature type="domain" description="ABC transmembrane type-1" evidence="10">
    <location>
        <begin position="19"/>
        <end position="210"/>
    </location>
</feature>
<dbReference type="PROSITE" id="PS50928">
    <property type="entry name" value="ABC_TM1"/>
    <property type="match status" value="1"/>
</dbReference>
<keyword evidence="7 9" id="KW-1133">Transmembrane helix</keyword>
<gene>
    <name evidence="11" type="ORF">EV692_0487</name>
</gene>
<dbReference type="GO" id="GO:0043190">
    <property type="term" value="C:ATP-binding cassette (ABC) transporter complex"/>
    <property type="evidence" value="ECO:0007669"/>
    <property type="project" value="InterPro"/>
</dbReference>
<evidence type="ECO:0000256" key="4">
    <source>
        <dbReference type="ARBA" id="ARBA00022475"/>
    </source>
</evidence>
<keyword evidence="3 9" id="KW-0813">Transport</keyword>
<dbReference type="InterPro" id="IPR000515">
    <property type="entry name" value="MetI-like"/>
</dbReference>
<dbReference type="OrthoDB" id="9787841at2"/>
<evidence type="ECO:0000256" key="6">
    <source>
        <dbReference type="ARBA" id="ARBA00022970"/>
    </source>
</evidence>
<dbReference type="Pfam" id="PF00528">
    <property type="entry name" value="BPD_transp_1"/>
    <property type="match status" value="1"/>
</dbReference>
<dbReference type="SUPFAM" id="SSF161098">
    <property type="entry name" value="MetI-like"/>
    <property type="match status" value="1"/>
</dbReference>
<keyword evidence="12" id="KW-1185">Reference proteome</keyword>
<dbReference type="PANTHER" id="PTHR30614:SF0">
    <property type="entry name" value="L-CYSTINE TRANSPORT SYSTEM PERMEASE PROTEIN TCYL"/>
    <property type="match status" value="1"/>
</dbReference>
<evidence type="ECO:0000256" key="8">
    <source>
        <dbReference type="ARBA" id="ARBA00023136"/>
    </source>
</evidence>
<reference evidence="11 12" key="1">
    <citation type="submission" date="2019-03" db="EMBL/GenBank/DDBJ databases">
        <title>Genomic Encyclopedia of Type Strains, Phase IV (KMG-IV): sequencing the most valuable type-strain genomes for metagenomic binning, comparative biology and taxonomic classification.</title>
        <authorList>
            <person name="Goeker M."/>
        </authorList>
    </citation>
    <scope>NUCLEOTIDE SEQUENCE [LARGE SCALE GENOMIC DNA]</scope>
    <source>
        <strain evidence="11 12">DSM 10053</strain>
    </source>
</reference>
<dbReference type="GO" id="GO:0022857">
    <property type="term" value="F:transmembrane transporter activity"/>
    <property type="evidence" value="ECO:0007669"/>
    <property type="project" value="InterPro"/>
</dbReference>
<organism evidence="11 12">
    <name type="scientific">Lonepinella koalarum</name>
    <dbReference type="NCBI Taxonomy" id="53417"/>
    <lineage>
        <taxon>Bacteria</taxon>
        <taxon>Pseudomonadati</taxon>
        <taxon>Pseudomonadota</taxon>
        <taxon>Gammaproteobacteria</taxon>
        <taxon>Pasteurellales</taxon>
        <taxon>Pasteurellaceae</taxon>
        <taxon>Lonepinella</taxon>
    </lineage>
</organism>
<dbReference type="CDD" id="cd06261">
    <property type="entry name" value="TM_PBP2"/>
    <property type="match status" value="1"/>
</dbReference>
<evidence type="ECO:0000313" key="11">
    <source>
        <dbReference type="EMBL" id="TCK71417.1"/>
    </source>
</evidence>
<evidence type="ECO:0000256" key="1">
    <source>
        <dbReference type="ARBA" id="ARBA00004429"/>
    </source>
</evidence>
<dbReference type="GO" id="GO:0006865">
    <property type="term" value="P:amino acid transport"/>
    <property type="evidence" value="ECO:0007669"/>
    <property type="project" value="UniProtKB-KW"/>
</dbReference>
<protein>
    <submittedName>
        <fullName evidence="11">Amino acid ABC transporter membrane protein (PAAT family)</fullName>
    </submittedName>
</protein>
<proteinExistence type="inferred from homology"/>
<feature type="transmembrane region" description="Helical" evidence="9">
    <location>
        <begin position="21"/>
        <end position="43"/>
    </location>
</feature>
<comment type="caution">
    <text evidence="11">The sequence shown here is derived from an EMBL/GenBank/DDBJ whole genome shotgun (WGS) entry which is preliminary data.</text>
</comment>
<dbReference type="InterPro" id="IPR010065">
    <property type="entry name" value="AA_ABC_transptr_permease_3TM"/>
</dbReference>
<evidence type="ECO:0000256" key="2">
    <source>
        <dbReference type="ARBA" id="ARBA00010072"/>
    </source>
</evidence>
<evidence type="ECO:0000259" key="10">
    <source>
        <dbReference type="PROSITE" id="PS50928"/>
    </source>
</evidence>
<feature type="transmembrane region" description="Helical" evidence="9">
    <location>
        <begin position="147"/>
        <end position="171"/>
    </location>
</feature>
<dbReference type="AlphaFoldDB" id="A0A4R1L2S9"/>
<evidence type="ECO:0000256" key="7">
    <source>
        <dbReference type="ARBA" id="ARBA00022989"/>
    </source>
</evidence>
<keyword evidence="8 9" id="KW-0472">Membrane</keyword>
<feature type="transmembrane region" description="Helical" evidence="9">
    <location>
        <begin position="191"/>
        <end position="209"/>
    </location>
</feature>
<dbReference type="RefSeq" id="WP_132300168.1">
    <property type="nucleotide sequence ID" value="NZ_CP170642.1"/>
</dbReference>
<comment type="subcellular location">
    <subcellularLocation>
        <location evidence="1">Cell inner membrane</location>
        <topology evidence="1">Multi-pass membrane protein</topology>
    </subcellularLocation>
    <subcellularLocation>
        <location evidence="9">Cell membrane</location>
        <topology evidence="9">Multi-pass membrane protein</topology>
    </subcellularLocation>
</comment>
<evidence type="ECO:0000256" key="3">
    <source>
        <dbReference type="ARBA" id="ARBA00022448"/>
    </source>
</evidence>
<dbReference type="NCBIfam" id="TIGR01726">
    <property type="entry name" value="HEQRo_perm_3TM"/>
    <property type="match status" value="1"/>
</dbReference>
<keyword evidence="5 9" id="KW-0812">Transmembrane</keyword>
<accession>A0A4R1L2S9</accession>
<feature type="transmembrane region" description="Helical" evidence="9">
    <location>
        <begin position="55"/>
        <end position="76"/>
    </location>
</feature>